<dbReference type="PANTHER" id="PTHR38471:SF2">
    <property type="entry name" value="FOUR HELIX BUNDLE PROTEIN"/>
    <property type="match status" value="1"/>
</dbReference>
<dbReference type="PIRSF" id="PIRSF035652">
    <property type="entry name" value="CHP02436"/>
    <property type="match status" value="1"/>
</dbReference>
<comment type="caution">
    <text evidence="1">The sequence shown here is derived from an EMBL/GenBank/DDBJ whole genome shotgun (WGS) entry which is preliminary data.</text>
</comment>
<keyword evidence="2" id="KW-1185">Reference proteome</keyword>
<reference evidence="2" key="1">
    <citation type="journal article" date="2019" name="Int. J. Syst. Evol. Microbiol.">
        <title>The Global Catalogue of Microorganisms (GCM) 10K type strain sequencing project: providing services to taxonomists for standard genome sequencing and annotation.</title>
        <authorList>
            <consortium name="The Broad Institute Genomics Platform"/>
            <consortium name="The Broad Institute Genome Sequencing Center for Infectious Disease"/>
            <person name="Wu L."/>
            <person name="Ma J."/>
        </authorList>
    </citation>
    <scope>NUCLEOTIDE SEQUENCE [LARGE SCALE GENOMIC DNA]</scope>
    <source>
        <strain evidence="2">JCM 17224</strain>
    </source>
</reference>
<gene>
    <name evidence="1" type="ORF">GCM10022408_12920</name>
</gene>
<dbReference type="Proteomes" id="UP001500567">
    <property type="component" value="Unassembled WGS sequence"/>
</dbReference>
<dbReference type="SUPFAM" id="SSF158446">
    <property type="entry name" value="IVS-encoded protein-like"/>
    <property type="match status" value="1"/>
</dbReference>
<evidence type="ECO:0000313" key="2">
    <source>
        <dbReference type="Proteomes" id="UP001500567"/>
    </source>
</evidence>
<dbReference type="PANTHER" id="PTHR38471">
    <property type="entry name" value="FOUR HELIX BUNDLE PROTEIN"/>
    <property type="match status" value="1"/>
</dbReference>
<evidence type="ECO:0008006" key="3">
    <source>
        <dbReference type="Google" id="ProtNLM"/>
    </source>
</evidence>
<dbReference type="InterPro" id="IPR036583">
    <property type="entry name" value="23S_rRNA_IVS_sf"/>
</dbReference>
<organism evidence="1 2">
    <name type="scientific">Hymenobacter fastidiosus</name>
    <dbReference type="NCBI Taxonomy" id="486264"/>
    <lineage>
        <taxon>Bacteria</taxon>
        <taxon>Pseudomonadati</taxon>
        <taxon>Bacteroidota</taxon>
        <taxon>Cytophagia</taxon>
        <taxon>Cytophagales</taxon>
        <taxon>Hymenobacteraceae</taxon>
        <taxon>Hymenobacter</taxon>
    </lineage>
</organism>
<proteinExistence type="predicted"/>
<name>A0ABP7RW74_9BACT</name>
<accession>A0ABP7RW74</accession>
<dbReference type="Pfam" id="PF05635">
    <property type="entry name" value="23S_rRNA_IVP"/>
    <property type="match status" value="1"/>
</dbReference>
<evidence type="ECO:0000313" key="1">
    <source>
        <dbReference type="EMBL" id="GAA4002858.1"/>
    </source>
</evidence>
<dbReference type="Gene3D" id="1.20.1440.60">
    <property type="entry name" value="23S rRNA-intervening sequence"/>
    <property type="match status" value="1"/>
</dbReference>
<dbReference type="RefSeq" id="WP_345071787.1">
    <property type="nucleotide sequence ID" value="NZ_BAABDJ010000007.1"/>
</dbReference>
<dbReference type="NCBIfam" id="TIGR02436">
    <property type="entry name" value="four helix bundle protein"/>
    <property type="match status" value="1"/>
</dbReference>
<protein>
    <recommendedName>
        <fullName evidence="3">Four helix bundle protein</fullName>
    </recommendedName>
</protein>
<dbReference type="InterPro" id="IPR012657">
    <property type="entry name" value="23S_rRNA-intervening_sequence"/>
</dbReference>
<dbReference type="EMBL" id="BAABDJ010000007">
    <property type="protein sequence ID" value="GAA4002858.1"/>
    <property type="molecule type" value="Genomic_DNA"/>
</dbReference>
<sequence>MLPPADNPIVRISFDFSLRVLAYVEELEQVRRYVIAQQLLRSGTSIGANVREAQHAESRADFVHKCKIAAKEAAETEYWLLLCQHAPSYPTPPADMLATLLDIQRLLSRIISTSKANSKPT</sequence>